<dbReference type="PANTHER" id="PTHR46523:SF1">
    <property type="entry name" value="DCTP PYROPHOSPHATASE 1"/>
    <property type="match status" value="1"/>
</dbReference>
<gene>
    <name evidence="1" type="ORF">CALFYP39_01130</name>
</gene>
<dbReference type="InterPro" id="IPR025984">
    <property type="entry name" value="DCTPP"/>
</dbReference>
<dbReference type="PANTHER" id="PTHR46523">
    <property type="entry name" value="DCTP PYROPHOSPHATASE 1"/>
    <property type="match status" value="1"/>
</dbReference>
<dbReference type="GO" id="GO:0009143">
    <property type="term" value="P:nucleoside triphosphate catabolic process"/>
    <property type="evidence" value="ECO:0007669"/>
    <property type="project" value="InterPro"/>
</dbReference>
<dbReference type="GO" id="GO:0047429">
    <property type="term" value="F:nucleoside triphosphate diphosphatase activity"/>
    <property type="evidence" value="ECO:0007669"/>
    <property type="project" value="InterPro"/>
</dbReference>
<dbReference type="EMBL" id="CACRTW010000020">
    <property type="protein sequence ID" value="VYT98953.1"/>
    <property type="molecule type" value="Genomic_DNA"/>
</dbReference>
<organism evidence="1">
    <name type="scientific">Collinsella aerofaciens</name>
    <dbReference type="NCBI Taxonomy" id="74426"/>
    <lineage>
        <taxon>Bacteria</taxon>
        <taxon>Bacillati</taxon>
        <taxon>Actinomycetota</taxon>
        <taxon>Coriobacteriia</taxon>
        <taxon>Coriobacteriales</taxon>
        <taxon>Coriobacteriaceae</taxon>
        <taxon>Collinsella</taxon>
    </lineage>
</organism>
<dbReference type="Pfam" id="PF12643">
    <property type="entry name" value="MazG-like"/>
    <property type="match status" value="1"/>
</dbReference>
<protein>
    <recommendedName>
        <fullName evidence="2">Nucleotide pyrophosphohydrolase</fullName>
    </recommendedName>
</protein>
<name>A0A6N3B736_9ACTN</name>
<evidence type="ECO:0000313" key="1">
    <source>
        <dbReference type="EMBL" id="VYT98953.1"/>
    </source>
</evidence>
<dbReference type="Gene3D" id="1.10.287.1080">
    <property type="entry name" value="MazG-like"/>
    <property type="match status" value="1"/>
</dbReference>
<dbReference type="SUPFAM" id="SSF101386">
    <property type="entry name" value="all-alpha NTP pyrophosphatases"/>
    <property type="match status" value="1"/>
</dbReference>
<dbReference type="AlphaFoldDB" id="A0A6N3B736"/>
<accession>A0A6N3B736</accession>
<proteinExistence type="predicted"/>
<dbReference type="CDD" id="cd11537">
    <property type="entry name" value="NTP-PPase_RS21-C6_like"/>
    <property type="match status" value="1"/>
</dbReference>
<dbReference type="RefSeq" id="WP_421755118.1">
    <property type="nucleotide sequence ID" value="NZ_CACRTW010000020.1"/>
</dbReference>
<dbReference type="PIRSF" id="PIRSF029826">
    <property type="entry name" value="UCP029826_pph"/>
    <property type="match status" value="1"/>
</dbReference>
<sequence>MDKLDAMMEQVRDFCDARDWRKYHTPKELAIGMATESSELLQLFRFMSDEHIAEMFEGTEQRQAIEDEIADTLLFLLRFADLNGIDLPTALSSKLMRNGERYPVDASSDEYRKAGHHE</sequence>
<evidence type="ECO:0008006" key="2">
    <source>
        <dbReference type="Google" id="ProtNLM"/>
    </source>
</evidence>
<dbReference type="InterPro" id="IPR052555">
    <property type="entry name" value="dCTP_Pyrophosphatase"/>
</dbReference>
<reference evidence="1" key="1">
    <citation type="submission" date="2019-11" db="EMBL/GenBank/DDBJ databases">
        <authorList>
            <person name="Feng L."/>
        </authorList>
    </citation>
    <scope>NUCLEOTIDE SEQUENCE</scope>
    <source>
        <strain evidence="1">CaerofaciensLFYP39</strain>
    </source>
</reference>